<protein>
    <submittedName>
        <fullName evidence="9">Ktr system potassium uptake protein B</fullName>
    </submittedName>
</protein>
<evidence type="ECO:0000256" key="4">
    <source>
        <dbReference type="ARBA" id="ARBA00022692"/>
    </source>
</evidence>
<evidence type="ECO:0000313" key="10">
    <source>
        <dbReference type="Proteomes" id="UP000289862"/>
    </source>
</evidence>
<dbReference type="GO" id="GO:0030001">
    <property type="term" value="P:metal ion transport"/>
    <property type="evidence" value="ECO:0007669"/>
    <property type="project" value="UniProtKB-ARBA"/>
</dbReference>
<keyword evidence="7 8" id="KW-0472">Membrane</keyword>
<feature type="transmembrane region" description="Helical" evidence="8">
    <location>
        <begin position="34"/>
        <end position="54"/>
    </location>
</feature>
<dbReference type="InterPro" id="IPR003445">
    <property type="entry name" value="Cat_transpt"/>
</dbReference>
<evidence type="ECO:0000313" key="9">
    <source>
        <dbReference type="EMBL" id="VEU72838.1"/>
    </source>
</evidence>
<evidence type="ECO:0000256" key="2">
    <source>
        <dbReference type="ARBA" id="ARBA00022448"/>
    </source>
</evidence>
<keyword evidence="6" id="KW-0406">Ion transport</keyword>
<feature type="transmembrane region" description="Helical" evidence="8">
    <location>
        <begin position="515"/>
        <end position="539"/>
    </location>
</feature>
<keyword evidence="10" id="KW-1185">Reference proteome</keyword>
<feature type="transmembrane region" description="Helical" evidence="8">
    <location>
        <begin position="155"/>
        <end position="175"/>
    </location>
</feature>
<dbReference type="EMBL" id="LR215031">
    <property type="protein sequence ID" value="VEU72838.1"/>
    <property type="molecule type" value="Genomic_DNA"/>
</dbReference>
<dbReference type="GO" id="GO:0005886">
    <property type="term" value="C:plasma membrane"/>
    <property type="evidence" value="ECO:0007669"/>
    <property type="project" value="UniProtKB-SubCell"/>
</dbReference>
<dbReference type="PANTHER" id="PTHR32024">
    <property type="entry name" value="TRK SYSTEM POTASSIUM UPTAKE PROTEIN TRKG-RELATED"/>
    <property type="match status" value="1"/>
</dbReference>
<dbReference type="PANTHER" id="PTHR32024:SF4">
    <property type="entry name" value="KTR SYSTEM POTASSIUM UPTAKE PROTEIN D"/>
    <property type="match status" value="1"/>
</dbReference>
<feature type="transmembrane region" description="Helical" evidence="8">
    <location>
        <begin position="234"/>
        <end position="255"/>
    </location>
</feature>
<keyword evidence="3" id="KW-1003">Cell membrane</keyword>
<evidence type="ECO:0000256" key="8">
    <source>
        <dbReference type="SAM" id="Phobius"/>
    </source>
</evidence>
<feature type="transmembrane region" description="Helical" evidence="8">
    <location>
        <begin position="97"/>
        <end position="122"/>
    </location>
</feature>
<evidence type="ECO:0000256" key="1">
    <source>
        <dbReference type="ARBA" id="ARBA00004651"/>
    </source>
</evidence>
<dbReference type="AlphaFoldDB" id="A0A449AZ85"/>
<evidence type="ECO:0000256" key="7">
    <source>
        <dbReference type="ARBA" id="ARBA00023136"/>
    </source>
</evidence>
<name>A0A449AZ85_9BACT</name>
<comment type="subcellular location">
    <subcellularLocation>
        <location evidence="1">Cell membrane</location>
        <topology evidence="1">Multi-pass membrane protein</topology>
    </subcellularLocation>
</comment>
<dbReference type="GO" id="GO:0008324">
    <property type="term" value="F:monoatomic cation transmembrane transporter activity"/>
    <property type="evidence" value="ECO:0007669"/>
    <property type="project" value="InterPro"/>
</dbReference>
<proteinExistence type="predicted"/>
<keyword evidence="2" id="KW-0813">Transport</keyword>
<accession>A0A449AZ85</accession>
<dbReference type="RefSeq" id="WP_223214502.1">
    <property type="nucleotide sequence ID" value="NZ_LR215031.1"/>
</dbReference>
<dbReference type="Proteomes" id="UP000289862">
    <property type="component" value="Chromosome"/>
</dbReference>
<dbReference type="Pfam" id="PF02386">
    <property type="entry name" value="TrkH"/>
    <property type="match status" value="1"/>
</dbReference>
<feature type="transmembrane region" description="Helical" evidence="8">
    <location>
        <begin position="445"/>
        <end position="467"/>
    </location>
</feature>
<sequence>MQTDSIKMKEFGRKIKSAFKKFWYWRGNISKLKYILLVYFLIILISSLLLYSPWTQNINQFDRISYVDAVFTTASAFSDTGLVVKNTFEHWNMFGQAIIAILILVGGIGVFAFKFFIITYIFKKKSFSMGDMMVLQTERGSTEERKTSKLIISSVKFLFIVIFIFSIILTLYFYFTDVKATQWILEDLKGEYVNPKGNFQLALRFGIFHTISAINNAGFDIISGKSLMPYYSDYFLQFCFIILLIIGGIGYPVIYDFRCFILHHKRKKASHYRFSLFTKISLSFYLAIFLLGFISSLLFEVTSISENSLWNKIYLPALKADTQKPQDEIEFLYAKLRASNFHFKGDTLYLKKYLYYGDNWNKFFAVFFTSLSTRSAGFATINLSDLTHPSLSIYTIMMVIGASPASTGGGIRTTTFAVFLLSLYSIFAGWPRVRIFKRAINKDTVSMASHIIGIAFLILFIGTLIAATTLSSHRVLGADVSETYKKFGVGSVLFEIASAFGTTGLSTGLTGYLNIWAKMTLIVIMFIGQFGISSTLLVWKRKKNNSRHFEYVEGDVAIG</sequence>
<organism evidence="9 10">
    <name type="scientific">Mycoplasmopsis gallopavonis</name>
    <dbReference type="NCBI Taxonomy" id="76629"/>
    <lineage>
        <taxon>Bacteria</taxon>
        <taxon>Bacillati</taxon>
        <taxon>Mycoplasmatota</taxon>
        <taxon>Mycoplasmoidales</taxon>
        <taxon>Metamycoplasmataceae</taxon>
        <taxon>Mycoplasmopsis</taxon>
    </lineage>
</organism>
<dbReference type="KEGG" id="mgal:NCTC10186_00311"/>
<keyword evidence="4 8" id="KW-0812">Transmembrane</keyword>
<feature type="transmembrane region" description="Helical" evidence="8">
    <location>
        <begin position="276"/>
        <end position="299"/>
    </location>
</feature>
<reference evidence="9 10" key="1">
    <citation type="submission" date="2019-01" db="EMBL/GenBank/DDBJ databases">
        <authorList>
            <consortium name="Pathogen Informatics"/>
        </authorList>
    </citation>
    <scope>NUCLEOTIDE SEQUENCE [LARGE SCALE GENOMIC DNA]</scope>
    <source>
        <strain evidence="9 10">NCTC10186</strain>
    </source>
</reference>
<evidence type="ECO:0000256" key="3">
    <source>
        <dbReference type="ARBA" id="ARBA00022475"/>
    </source>
</evidence>
<evidence type="ECO:0000256" key="6">
    <source>
        <dbReference type="ARBA" id="ARBA00023065"/>
    </source>
</evidence>
<feature type="transmembrane region" description="Helical" evidence="8">
    <location>
        <begin position="415"/>
        <end position="433"/>
    </location>
</feature>
<evidence type="ECO:0000256" key="5">
    <source>
        <dbReference type="ARBA" id="ARBA00022989"/>
    </source>
</evidence>
<gene>
    <name evidence="9" type="primary">ktrB</name>
    <name evidence="9" type="ORF">NCTC10186_00311</name>
</gene>
<keyword evidence="5 8" id="KW-1133">Transmembrane helix</keyword>